<dbReference type="Proteomes" id="UP001591681">
    <property type="component" value="Unassembled WGS sequence"/>
</dbReference>
<reference evidence="14 15" key="1">
    <citation type="submission" date="2024-09" db="EMBL/GenBank/DDBJ databases">
        <title>A chromosome-level genome assembly of Gray's grenadier anchovy, Coilia grayii.</title>
        <authorList>
            <person name="Fu Z."/>
        </authorList>
    </citation>
    <scope>NUCLEOTIDE SEQUENCE [LARGE SCALE GENOMIC DNA]</scope>
    <source>
        <strain evidence="14">G4</strain>
        <tissue evidence="14">Muscle</tissue>
    </source>
</reference>
<dbReference type="GO" id="GO:0005886">
    <property type="term" value="C:plasma membrane"/>
    <property type="evidence" value="ECO:0007669"/>
    <property type="project" value="UniProtKB-SubCell"/>
</dbReference>
<keyword evidence="2" id="KW-1003">Cell membrane</keyword>
<feature type="transmembrane region" description="Helical" evidence="12">
    <location>
        <begin position="31"/>
        <end position="56"/>
    </location>
</feature>
<comment type="subcellular location">
    <subcellularLocation>
        <location evidence="1">Cell membrane</location>
        <topology evidence="1">Multi-pass membrane protein</topology>
    </subcellularLocation>
</comment>
<feature type="transmembrane region" description="Helical" evidence="12">
    <location>
        <begin position="240"/>
        <end position="260"/>
    </location>
</feature>
<dbReference type="GO" id="GO:0004930">
    <property type="term" value="F:G protein-coupled receptor activity"/>
    <property type="evidence" value="ECO:0007669"/>
    <property type="project" value="UniProtKB-KW"/>
</dbReference>
<accession>A0ABD1KQX4</accession>
<evidence type="ECO:0000256" key="2">
    <source>
        <dbReference type="ARBA" id="ARBA00022475"/>
    </source>
</evidence>
<feature type="compositionally biased region" description="Low complexity" evidence="11">
    <location>
        <begin position="341"/>
        <end position="353"/>
    </location>
</feature>
<dbReference type="PRINTS" id="PR00534">
    <property type="entry name" value="MCRFAMILY"/>
</dbReference>
<keyword evidence="9 10" id="KW-0807">Transducer</keyword>
<dbReference type="SUPFAM" id="SSF81321">
    <property type="entry name" value="Family A G protein-coupled receptor-like"/>
    <property type="match status" value="1"/>
</dbReference>
<comment type="caution">
    <text evidence="14">The sequence shown here is derived from an EMBL/GenBank/DDBJ whole genome shotgun (WGS) entry which is preliminary data.</text>
</comment>
<evidence type="ECO:0000313" key="15">
    <source>
        <dbReference type="Proteomes" id="UP001591681"/>
    </source>
</evidence>
<evidence type="ECO:0000256" key="8">
    <source>
        <dbReference type="ARBA" id="ARBA00023180"/>
    </source>
</evidence>
<evidence type="ECO:0000256" key="9">
    <source>
        <dbReference type="ARBA" id="ARBA00023224"/>
    </source>
</evidence>
<keyword evidence="4 12" id="KW-1133">Transmembrane helix</keyword>
<evidence type="ECO:0000256" key="5">
    <source>
        <dbReference type="ARBA" id="ARBA00023040"/>
    </source>
</evidence>
<evidence type="ECO:0000256" key="1">
    <source>
        <dbReference type="ARBA" id="ARBA00004651"/>
    </source>
</evidence>
<evidence type="ECO:0000313" key="14">
    <source>
        <dbReference type="EMBL" id="KAL2101579.1"/>
    </source>
</evidence>
<protein>
    <recommendedName>
        <fullName evidence="13">G-protein coupled receptors family 1 profile domain-containing protein</fullName>
    </recommendedName>
</protein>
<comment type="similarity">
    <text evidence="10">Belongs to the G-protein coupled receptor 1 family.</text>
</comment>
<evidence type="ECO:0000256" key="7">
    <source>
        <dbReference type="ARBA" id="ARBA00023170"/>
    </source>
</evidence>
<sequence>MLNCENYDKPVSFFYNQSGKNITSDWSRRDYVVVALGLTVCLIVILSNLLVIAAIIKNRRLHFPIYYLLGNMAAADLFAGVSYLNLLFHTGPYTIGLTQHQWFVRGALVDMSLTASVANLLAVAVERHQTIFTMQLHSTMTKRRVVLLILGIWAVAVFMGLVPTMGWNCVCDLTTCSTTVPLYQRSFLVFWAVLNLLMFFFMVAMYARIFVYVRRRCRGRPSLDADQLNYETVISLMKTVAIVLGAFVFCWTPGLVILLLDGLDCKSCQVLQYEKYCLALAECNSLVNPIIYSYRDEDMRKTFKQILCFLCRKTCDQQGEPSTIELSRNGDHTKSKRSSIRRPLFSSSSATHG</sequence>
<dbReference type="PRINTS" id="PR00237">
    <property type="entry name" value="GPCRRHODOPSN"/>
</dbReference>
<dbReference type="PROSITE" id="PS50262">
    <property type="entry name" value="G_PROTEIN_RECEP_F1_2"/>
    <property type="match status" value="1"/>
</dbReference>
<keyword evidence="8" id="KW-0325">Glycoprotein</keyword>
<evidence type="ECO:0000256" key="11">
    <source>
        <dbReference type="SAM" id="MobiDB-lite"/>
    </source>
</evidence>
<dbReference type="SMART" id="SM01381">
    <property type="entry name" value="7TM_GPCR_Srsx"/>
    <property type="match status" value="1"/>
</dbReference>
<dbReference type="EMBL" id="JBHFQA010000003">
    <property type="protein sequence ID" value="KAL2101579.1"/>
    <property type="molecule type" value="Genomic_DNA"/>
</dbReference>
<proteinExistence type="inferred from homology"/>
<feature type="transmembrane region" description="Helical" evidence="12">
    <location>
        <begin position="68"/>
        <end position="90"/>
    </location>
</feature>
<feature type="transmembrane region" description="Helical" evidence="12">
    <location>
        <begin position="102"/>
        <end position="125"/>
    </location>
</feature>
<evidence type="ECO:0000256" key="4">
    <source>
        <dbReference type="ARBA" id="ARBA00022989"/>
    </source>
</evidence>
<keyword evidence="7 10" id="KW-0675">Receptor</keyword>
<dbReference type="FunFam" id="1.20.1070.10:FF:000025">
    <property type="entry name" value="Lysophosphatidic acid receptor 1"/>
    <property type="match status" value="1"/>
</dbReference>
<evidence type="ECO:0000256" key="3">
    <source>
        <dbReference type="ARBA" id="ARBA00022692"/>
    </source>
</evidence>
<keyword evidence="15" id="KW-1185">Reference proteome</keyword>
<feature type="region of interest" description="Disordered" evidence="11">
    <location>
        <begin position="322"/>
        <end position="353"/>
    </location>
</feature>
<feature type="transmembrane region" description="Helical" evidence="12">
    <location>
        <begin position="145"/>
        <end position="167"/>
    </location>
</feature>
<dbReference type="Pfam" id="PF00001">
    <property type="entry name" value="7tm_1"/>
    <property type="match status" value="1"/>
</dbReference>
<name>A0ABD1KQX4_9TELE</name>
<gene>
    <name evidence="14" type="ORF">ACEWY4_003340</name>
</gene>
<evidence type="ECO:0000256" key="12">
    <source>
        <dbReference type="SAM" id="Phobius"/>
    </source>
</evidence>
<feature type="transmembrane region" description="Helical" evidence="12">
    <location>
        <begin position="187"/>
        <end position="211"/>
    </location>
</feature>
<dbReference type="InterPro" id="IPR001671">
    <property type="entry name" value="Melcrt_ACTH_rcpt"/>
</dbReference>
<dbReference type="InterPro" id="IPR017452">
    <property type="entry name" value="GPCR_Rhodpsn_7TM"/>
</dbReference>
<dbReference type="AlphaFoldDB" id="A0ABD1KQX4"/>
<evidence type="ECO:0000259" key="13">
    <source>
        <dbReference type="PROSITE" id="PS50262"/>
    </source>
</evidence>
<dbReference type="PROSITE" id="PS00237">
    <property type="entry name" value="G_PROTEIN_RECEP_F1_1"/>
    <property type="match status" value="1"/>
</dbReference>
<dbReference type="Gene3D" id="1.20.1070.10">
    <property type="entry name" value="Rhodopsin 7-helix transmembrane proteins"/>
    <property type="match status" value="1"/>
</dbReference>
<keyword evidence="3 10" id="KW-0812">Transmembrane</keyword>
<keyword evidence="5 10" id="KW-0297">G-protein coupled receptor</keyword>
<dbReference type="PANTHER" id="PTHR22750">
    <property type="entry name" value="G-PROTEIN COUPLED RECEPTOR"/>
    <property type="match status" value="1"/>
</dbReference>
<evidence type="ECO:0000256" key="10">
    <source>
        <dbReference type="RuleBase" id="RU000688"/>
    </source>
</evidence>
<keyword evidence="6 12" id="KW-0472">Membrane</keyword>
<feature type="domain" description="G-protein coupled receptors family 1 profile" evidence="13">
    <location>
        <begin position="47"/>
        <end position="292"/>
    </location>
</feature>
<evidence type="ECO:0000256" key="6">
    <source>
        <dbReference type="ARBA" id="ARBA00023136"/>
    </source>
</evidence>
<dbReference type="InterPro" id="IPR000276">
    <property type="entry name" value="GPCR_Rhodpsn"/>
</dbReference>
<organism evidence="14 15">
    <name type="scientific">Coilia grayii</name>
    <name type="common">Gray's grenadier anchovy</name>
    <dbReference type="NCBI Taxonomy" id="363190"/>
    <lineage>
        <taxon>Eukaryota</taxon>
        <taxon>Metazoa</taxon>
        <taxon>Chordata</taxon>
        <taxon>Craniata</taxon>
        <taxon>Vertebrata</taxon>
        <taxon>Euteleostomi</taxon>
        <taxon>Actinopterygii</taxon>
        <taxon>Neopterygii</taxon>
        <taxon>Teleostei</taxon>
        <taxon>Clupei</taxon>
        <taxon>Clupeiformes</taxon>
        <taxon>Clupeoidei</taxon>
        <taxon>Engraulidae</taxon>
        <taxon>Coilinae</taxon>
        <taxon>Coilia</taxon>
    </lineage>
</organism>